<dbReference type="AlphaFoldDB" id="A0A0F9VIR8"/>
<evidence type="ECO:0000259" key="1">
    <source>
        <dbReference type="PROSITE" id="PS51186"/>
    </source>
</evidence>
<dbReference type="PROSITE" id="PS51186">
    <property type="entry name" value="GNAT"/>
    <property type="match status" value="1"/>
</dbReference>
<dbReference type="EMBL" id="LAZR01000517">
    <property type="protein sequence ID" value="KKN65733.1"/>
    <property type="molecule type" value="Genomic_DNA"/>
</dbReference>
<dbReference type="InterPro" id="IPR000182">
    <property type="entry name" value="GNAT_dom"/>
</dbReference>
<dbReference type="Gene3D" id="3.40.630.30">
    <property type="match status" value="1"/>
</dbReference>
<feature type="domain" description="N-acetyltransferase" evidence="1">
    <location>
        <begin position="3"/>
        <end position="162"/>
    </location>
</feature>
<dbReference type="CDD" id="cd04301">
    <property type="entry name" value="NAT_SF"/>
    <property type="match status" value="1"/>
</dbReference>
<sequence length="164" mass="18913">MRVYVRLFKPNKCRSVVILSSRRLRKTSQLSGGVTTEADDYFHGAKAMEDDYIIACADLKRTTIDGRRTYYPYGAFVHPDFRNQGFGRILYKACLMCIKHKMDSFNRKRKPLFVQHRIGDPSGSTSAAAKRVYKSLVKQGFLMPVDDGAYKIKKFPKLKYKIIE</sequence>
<proteinExistence type="predicted"/>
<reference evidence="2" key="1">
    <citation type="journal article" date="2015" name="Nature">
        <title>Complex archaea that bridge the gap between prokaryotes and eukaryotes.</title>
        <authorList>
            <person name="Spang A."/>
            <person name="Saw J.H."/>
            <person name="Jorgensen S.L."/>
            <person name="Zaremba-Niedzwiedzka K."/>
            <person name="Martijn J."/>
            <person name="Lind A.E."/>
            <person name="van Eijk R."/>
            <person name="Schleper C."/>
            <person name="Guy L."/>
            <person name="Ettema T.J."/>
        </authorList>
    </citation>
    <scope>NUCLEOTIDE SEQUENCE</scope>
</reference>
<accession>A0A0F9VIR8</accession>
<dbReference type="InterPro" id="IPR016181">
    <property type="entry name" value="Acyl_CoA_acyltransferase"/>
</dbReference>
<dbReference type="Pfam" id="PF00583">
    <property type="entry name" value="Acetyltransf_1"/>
    <property type="match status" value="1"/>
</dbReference>
<evidence type="ECO:0000313" key="2">
    <source>
        <dbReference type="EMBL" id="KKN65733.1"/>
    </source>
</evidence>
<gene>
    <name evidence="2" type="ORF">LCGC14_0478720</name>
</gene>
<dbReference type="SUPFAM" id="SSF55729">
    <property type="entry name" value="Acyl-CoA N-acyltransferases (Nat)"/>
    <property type="match status" value="1"/>
</dbReference>
<name>A0A0F9VIR8_9ZZZZ</name>
<organism evidence="2">
    <name type="scientific">marine sediment metagenome</name>
    <dbReference type="NCBI Taxonomy" id="412755"/>
    <lineage>
        <taxon>unclassified sequences</taxon>
        <taxon>metagenomes</taxon>
        <taxon>ecological metagenomes</taxon>
    </lineage>
</organism>
<dbReference type="GO" id="GO:0016747">
    <property type="term" value="F:acyltransferase activity, transferring groups other than amino-acyl groups"/>
    <property type="evidence" value="ECO:0007669"/>
    <property type="project" value="InterPro"/>
</dbReference>
<protein>
    <recommendedName>
        <fullName evidence="1">N-acetyltransferase domain-containing protein</fullName>
    </recommendedName>
</protein>
<comment type="caution">
    <text evidence="2">The sequence shown here is derived from an EMBL/GenBank/DDBJ whole genome shotgun (WGS) entry which is preliminary data.</text>
</comment>